<reference evidence="1" key="2">
    <citation type="journal article" date="2015" name="Data Brief">
        <title>Shoot transcriptome of the giant reed, Arundo donax.</title>
        <authorList>
            <person name="Barrero R.A."/>
            <person name="Guerrero F.D."/>
            <person name="Moolhuijzen P."/>
            <person name="Goolsby J.A."/>
            <person name="Tidwell J."/>
            <person name="Bellgard S.E."/>
            <person name="Bellgard M.I."/>
        </authorList>
    </citation>
    <scope>NUCLEOTIDE SEQUENCE</scope>
    <source>
        <tissue evidence="1">Shoot tissue taken approximately 20 cm above the soil surface</tissue>
    </source>
</reference>
<evidence type="ECO:0000313" key="1">
    <source>
        <dbReference type="EMBL" id="JAD27064.1"/>
    </source>
</evidence>
<sequence length="11" mass="1327">MLKVRKLVRPS</sequence>
<accession>A0A0A8YKB2</accession>
<protein>
    <submittedName>
        <fullName evidence="1">Uncharacterized protein</fullName>
    </submittedName>
</protein>
<reference evidence="1" key="1">
    <citation type="submission" date="2014-09" db="EMBL/GenBank/DDBJ databases">
        <authorList>
            <person name="Magalhaes I.L.F."/>
            <person name="Oliveira U."/>
            <person name="Santos F.R."/>
            <person name="Vidigal T.H.D.A."/>
            <person name="Brescovit A.D."/>
            <person name="Santos A.J."/>
        </authorList>
    </citation>
    <scope>NUCLEOTIDE SEQUENCE</scope>
    <source>
        <tissue evidence="1">Shoot tissue taken approximately 20 cm above the soil surface</tissue>
    </source>
</reference>
<proteinExistence type="predicted"/>
<organism evidence="1">
    <name type="scientific">Arundo donax</name>
    <name type="common">Giant reed</name>
    <name type="synonym">Donax arundinaceus</name>
    <dbReference type="NCBI Taxonomy" id="35708"/>
    <lineage>
        <taxon>Eukaryota</taxon>
        <taxon>Viridiplantae</taxon>
        <taxon>Streptophyta</taxon>
        <taxon>Embryophyta</taxon>
        <taxon>Tracheophyta</taxon>
        <taxon>Spermatophyta</taxon>
        <taxon>Magnoliopsida</taxon>
        <taxon>Liliopsida</taxon>
        <taxon>Poales</taxon>
        <taxon>Poaceae</taxon>
        <taxon>PACMAD clade</taxon>
        <taxon>Arundinoideae</taxon>
        <taxon>Arundineae</taxon>
        <taxon>Arundo</taxon>
    </lineage>
</organism>
<name>A0A0A8YKB2_ARUDO</name>
<dbReference type="EMBL" id="GBRH01270831">
    <property type="protein sequence ID" value="JAD27064.1"/>
    <property type="molecule type" value="Transcribed_RNA"/>
</dbReference>